<accession>A0A060QKP5</accession>
<feature type="region of interest" description="Disordered" evidence="1">
    <location>
        <begin position="92"/>
        <end position="133"/>
    </location>
</feature>
<proteinExistence type="predicted"/>
<protein>
    <submittedName>
        <fullName evidence="2">Uncharacterized protein</fullName>
    </submittedName>
</protein>
<gene>
    <name evidence="2" type="ORF">ASAP_1572</name>
</gene>
<dbReference type="Proteomes" id="UP000027583">
    <property type="component" value="Unassembled WGS sequence"/>
</dbReference>
<name>A0A060QKP5_9PROT</name>
<comment type="caution">
    <text evidence="2">The sequence shown here is derived from an EMBL/GenBank/DDBJ whole genome shotgun (WGS) entry which is preliminary data.</text>
</comment>
<organism evidence="2 3">
    <name type="scientific">Asaia bogorensis</name>
    <dbReference type="NCBI Taxonomy" id="91915"/>
    <lineage>
        <taxon>Bacteria</taxon>
        <taxon>Pseudomonadati</taxon>
        <taxon>Pseudomonadota</taxon>
        <taxon>Alphaproteobacteria</taxon>
        <taxon>Acetobacterales</taxon>
        <taxon>Acetobacteraceae</taxon>
        <taxon>Asaia</taxon>
    </lineage>
</organism>
<reference evidence="2 3" key="2">
    <citation type="journal article" date="2014" name="PLoS ONE">
        <title>Evolution of mitochondria reconstructed from the energy metabolism of living bacteria.</title>
        <authorList>
            <person name="Degli Esposti M."/>
            <person name="Chouaia B."/>
            <person name="Comandatore F."/>
            <person name="Crotti E."/>
            <person name="Sassera D."/>
            <person name="Lievens P.M."/>
            <person name="Daffonchio D."/>
            <person name="Bandi C."/>
        </authorList>
    </citation>
    <scope>NUCLEOTIDE SEQUENCE [LARGE SCALE GENOMIC DNA]</scope>
    <source>
        <strain evidence="2 3">SF2.1</strain>
    </source>
</reference>
<evidence type="ECO:0000256" key="1">
    <source>
        <dbReference type="SAM" id="MobiDB-lite"/>
    </source>
</evidence>
<reference evidence="2 3" key="1">
    <citation type="journal article" date="2014" name="Genome Biol. Evol.">
        <title>Acetic acid bacteria genomes reveal functional traits for adaptation to life in insect guts.</title>
        <authorList>
            <person name="Chouaia B."/>
            <person name="Gaiarsa S."/>
            <person name="Crotti E."/>
            <person name="Comandatore F."/>
            <person name="Degli Esposti M."/>
            <person name="Ricci I."/>
            <person name="Alma A."/>
            <person name="Favia G."/>
            <person name="Bandi C."/>
            <person name="Daffonchio D."/>
        </authorList>
    </citation>
    <scope>NUCLEOTIDE SEQUENCE [LARGE SCALE GENOMIC DNA]</scope>
    <source>
        <strain evidence="2 3">SF2.1</strain>
    </source>
</reference>
<evidence type="ECO:0000313" key="3">
    <source>
        <dbReference type="Proteomes" id="UP000027583"/>
    </source>
</evidence>
<evidence type="ECO:0000313" key="2">
    <source>
        <dbReference type="EMBL" id="CDG39617.1"/>
    </source>
</evidence>
<sequence length="178" mass="20220">MVVVYPALCDRFTLGTQFAGFTQRQQGAHFFAAVTSAEIVRLGHALGSGPERLCGSHGKRPILRFGLGHFGDRCCDFWRYGHTQILPETAPRYNENPVRTPPKPPLHRRGYSPATKARPRTPDRHPSRAGLGLGWRGCRRGRTRWGREGVSQDIMPYAERQKKFLTSIYDDKRGRIVY</sequence>
<dbReference type="EMBL" id="CBLX010000009">
    <property type="protein sequence ID" value="CDG39617.1"/>
    <property type="molecule type" value="Genomic_DNA"/>
</dbReference>
<dbReference type="AlphaFoldDB" id="A0A060QKP5"/>